<dbReference type="GO" id="GO:0032012">
    <property type="term" value="P:regulation of ARF protein signal transduction"/>
    <property type="evidence" value="ECO:0007669"/>
    <property type="project" value="InterPro"/>
</dbReference>
<dbReference type="GO" id="GO:0012505">
    <property type="term" value="C:endomembrane system"/>
    <property type="evidence" value="ECO:0007669"/>
    <property type="project" value="UniProtKB-ARBA"/>
</dbReference>
<dbReference type="PANTHER" id="PTHR10663">
    <property type="entry name" value="GUANYL-NUCLEOTIDE EXCHANGE FACTOR"/>
    <property type="match status" value="1"/>
</dbReference>
<name>A0A075AT79_ROZAC</name>
<dbReference type="FunFam" id="1.10.1000.11:FF:000002">
    <property type="entry name" value="Cytohesin 1"/>
    <property type="match status" value="1"/>
</dbReference>
<evidence type="ECO:0000256" key="1">
    <source>
        <dbReference type="SAM" id="MobiDB-lite"/>
    </source>
</evidence>
<dbReference type="PANTHER" id="PTHR10663:SF388">
    <property type="entry name" value="GOLGI-SPECIFIC BREFELDIN A-RESISTANCE GUANINE NUCLEOTIDE EXCHANGE FACTOR 1"/>
    <property type="match status" value="1"/>
</dbReference>
<reference evidence="3 4" key="1">
    <citation type="journal article" date="2013" name="Curr. Biol.">
        <title>Shared signatures of parasitism and phylogenomics unite Cryptomycota and microsporidia.</title>
        <authorList>
            <person name="James T.Y."/>
            <person name="Pelin A."/>
            <person name="Bonen L."/>
            <person name="Ahrendt S."/>
            <person name="Sain D."/>
            <person name="Corradi N."/>
            <person name="Stajich J.E."/>
        </authorList>
    </citation>
    <scope>NUCLEOTIDE SEQUENCE [LARGE SCALE GENOMIC DNA]</scope>
    <source>
        <strain evidence="3 4">CSF55</strain>
    </source>
</reference>
<proteinExistence type="predicted"/>
<dbReference type="InterPro" id="IPR035999">
    <property type="entry name" value="Sec7_dom_sf"/>
</dbReference>
<evidence type="ECO:0000259" key="2">
    <source>
        <dbReference type="PROSITE" id="PS50190"/>
    </source>
</evidence>
<feature type="compositionally biased region" description="Basic and acidic residues" evidence="1">
    <location>
        <begin position="1291"/>
        <end position="1303"/>
    </location>
</feature>
<keyword evidence="4" id="KW-1185">Reference proteome</keyword>
<evidence type="ECO:0000313" key="4">
    <source>
        <dbReference type="Proteomes" id="UP000030755"/>
    </source>
</evidence>
<feature type="domain" description="SEC7" evidence="2">
    <location>
        <begin position="438"/>
        <end position="611"/>
    </location>
</feature>
<dbReference type="SMART" id="SM00222">
    <property type="entry name" value="Sec7"/>
    <property type="match status" value="1"/>
</dbReference>
<dbReference type="HOGENOM" id="CLU_001204_3_1_1"/>
<dbReference type="Gene3D" id="1.10.1000.11">
    <property type="entry name" value="Arf Nucleotide-binding Site Opener,domain 2"/>
    <property type="match status" value="1"/>
</dbReference>
<dbReference type="InterPro" id="IPR023394">
    <property type="entry name" value="Sec7_C_sf"/>
</dbReference>
<protein>
    <submittedName>
        <fullName evidence="3">SEC7-like, alpha orthogonal bundle domain-containing protein</fullName>
    </submittedName>
</protein>
<dbReference type="PROSITE" id="PS50190">
    <property type="entry name" value="SEC7"/>
    <property type="match status" value="1"/>
</dbReference>
<dbReference type="Proteomes" id="UP000030755">
    <property type="component" value="Unassembled WGS sequence"/>
</dbReference>
<dbReference type="Pfam" id="PF23325">
    <property type="entry name" value="TPR_28"/>
    <property type="match status" value="1"/>
</dbReference>
<dbReference type="STRING" id="988480.A0A075AT79"/>
<dbReference type="GO" id="GO:0016192">
    <property type="term" value="P:vesicle-mediated transport"/>
    <property type="evidence" value="ECO:0007669"/>
    <property type="project" value="UniProtKB-ARBA"/>
</dbReference>
<dbReference type="CDD" id="cd00171">
    <property type="entry name" value="Sec7"/>
    <property type="match status" value="1"/>
</dbReference>
<dbReference type="GO" id="GO:0005085">
    <property type="term" value="F:guanyl-nucleotide exchange factor activity"/>
    <property type="evidence" value="ECO:0007669"/>
    <property type="project" value="InterPro"/>
</dbReference>
<gene>
    <name evidence="3" type="ORF">O9G_001214</name>
</gene>
<accession>A0A075AT79</accession>
<dbReference type="EMBL" id="KE561054">
    <property type="protein sequence ID" value="EPZ33463.1"/>
    <property type="molecule type" value="Genomic_DNA"/>
</dbReference>
<evidence type="ECO:0000313" key="3">
    <source>
        <dbReference type="EMBL" id="EPZ33463.1"/>
    </source>
</evidence>
<organism evidence="3 4">
    <name type="scientific">Rozella allomycis (strain CSF55)</name>
    <dbReference type="NCBI Taxonomy" id="988480"/>
    <lineage>
        <taxon>Eukaryota</taxon>
        <taxon>Fungi</taxon>
        <taxon>Fungi incertae sedis</taxon>
        <taxon>Cryptomycota</taxon>
        <taxon>Cryptomycota incertae sedis</taxon>
        <taxon>Rozella</taxon>
    </lineage>
</organism>
<sequence length="1303" mass="150900">MIVASLHTFDEFTGMKPDGYQATMIRSILLDVIFSLKNSSKWSYSILEEDPQNPVIKNLTIASEEEDLYEGFLTLVELIEDEDTNGPVLYSALTSLAKVLNMLGELSGDDINRVAVAVVNCHNDSSESSGELVVGKTCDVLRQILFHEKGDLLNDSIVCQIIETCFSVAFQMRSSEVLRKGAERIILEISCFLFSKLKSLKEPRLGHSSVHEIHNLQAQLTPVVEGNVELKEEEIKEIKIDEKKEEMTFLKEPYGLNTLKELLRFLIDIINPVDYHNTDTMRCLGLQIIYGIIEEAKEHLIKFPGIFSQIKNELFNRLFLLFESENILLFHFEFFVELVIKKMPDKISFKNLQLEEIIFENLFTLLKRRNILEFYVNFDYKIGSLNVGSLLVELILKNLKPDPHLNNQLTRINIICLNLIEKILNEFINSEDEEDDERILQEKERKAILEEGSKIFNENMKKGIEFFKEKGIIKDSVKEMMIGEYLAKPTNGECLEEYLNDFNFRNKRLDEALRLLLESFRLPGESQQIERIVETFSKIYFNESNPKNISSQDATFVLSYSIIMLNTDQHNKQVKNRMTLEDFLRNTRGINDGSDFDKDFLSEIFNSIKNNEIIMPEEHDEFNHSFNSILKKPIQKWEISKSKRIVEEILKLVLSKISNLLFSVYSSANHPKTFDILNVTINRVARLSNLFKVEGIIDEQLNFLFKYIGIINPNLFQSKEALVKHFCESEKSKISLNLIVNLFENQGKNIKSNWKSLIFSLTQFYELGLLSKELLTMKSSLFDDFVIPQRSFIDVIKRDSSIFTTLSQYLNLSENKPESDSEISELMKKSKERLKQSGYYNLFSKIPNESLEIVVKETISAIIENWSKRPMHALMLNEFLFSISLKNLFIVWPEIKNHFLGIFPQARRDLFLERLTVRLFECLNLLETNGYEILKTIKALKLEVVQIISDKMLQGLFILCNKEKSFLRLENESFQILLYFLNLDIKHSKCFQIVSLLAKDLINGNLQDHFTDVLDLLSSIVSISNLEISLESLKLIFNLNQSIKDKNLSSSWNYKWLPLISVFSQKVYSKSPQIRIESFSYLQKTLLALEIEDNLPLVWSECFEFILFPLLKELTRTEILNLDIQGILQIRLKCLTLACKVFLQRLLILSQIDSFYKIWNSLLSYFQIYSQINNSSQKEAIRESLKNVLLVTQTSNLLSTDQWNDTWQFVETIFSGLKEEVCIFDTEELNVKEEKEVANDSIITSDEMEIIKDGKLTNEKVATSIVNDESCLATSHEETPTTTTEQVESSVNEKDSDSHNNLE</sequence>
<dbReference type="InterPro" id="IPR000904">
    <property type="entry name" value="Sec7_dom"/>
</dbReference>
<dbReference type="Gene3D" id="1.10.220.20">
    <property type="match status" value="1"/>
</dbReference>
<dbReference type="GO" id="GO:0005737">
    <property type="term" value="C:cytoplasm"/>
    <property type="evidence" value="ECO:0007669"/>
    <property type="project" value="UniProtKB-ARBA"/>
</dbReference>
<dbReference type="SUPFAM" id="SSF48425">
    <property type="entry name" value="Sec7 domain"/>
    <property type="match status" value="1"/>
</dbReference>
<dbReference type="InterPro" id="IPR056604">
    <property type="entry name" value="GBF1-like_TPR"/>
</dbReference>
<dbReference type="Pfam" id="PF01369">
    <property type="entry name" value="Sec7"/>
    <property type="match status" value="1"/>
</dbReference>
<dbReference type="OrthoDB" id="10258608at2759"/>
<feature type="compositionally biased region" description="Low complexity" evidence="1">
    <location>
        <begin position="1280"/>
        <end position="1290"/>
    </location>
</feature>
<feature type="region of interest" description="Disordered" evidence="1">
    <location>
        <begin position="1269"/>
        <end position="1303"/>
    </location>
</feature>